<evidence type="ECO:0000256" key="1">
    <source>
        <dbReference type="SAM" id="MobiDB-lite"/>
    </source>
</evidence>
<dbReference type="RefSeq" id="WP_081046092.1">
    <property type="nucleotide sequence ID" value="NZ_CP065738.1"/>
</dbReference>
<dbReference type="GeneID" id="61261783"/>
<name>A0A7T3F868_9MICC</name>
<dbReference type="InterPro" id="IPR012495">
    <property type="entry name" value="TadE-like_dom"/>
</dbReference>
<keyword evidence="2" id="KW-1133">Transmembrane helix</keyword>
<evidence type="ECO:0000313" key="4">
    <source>
        <dbReference type="EMBL" id="QPT53698.1"/>
    </source>
</evidence>
<dbReference type="AlphaFoldDB" id="A0A7T3F868"/>
<evidence type="ECO:0000313" key="5">
    <source>
        <dbReference type="Proteomes" id="UP000594975"/>
    </source>
</evidence>
<keyword evidence="2" id="KW-0472">Membrane</keyword>
<evidence type="ECO:0000256" key="2">
    <source>
        <dbReference type="SAM" id="Phobius"/>
    </source>
</evidence>
<organism evidence="4 5">
    <name type="scientific">Rothia kristinae</name>
    <dbReference type="NCBI Taxonomy" id="37923"/>
    <lineage>
        <taxon>Bacteria</taxon>
        <taxon>Bacillati</taxon>
        <taxon>Actinomycetota</taxon>
        <taxon>Actinomycetes</taxon>
        <taxon>Micrococcales</taxon>
        <taxon>Micrococcaceae</taxon>
        <taxon>Rothia</taxon>
    </lineage>
</organism>
<dbReference type="KEGG" id="rkr:I6G21_00275"/>
<feature type="transmembrane region" description="Helical" evidence="2">
    <location>
        <begin position="46"/>
        <end position="67"/>
    </location>
</feature>
<feature type="domain" description="TadE-like" evidence="3">
    <location>
        <begin position="40"/>
        <end position="82"/>
    </location>
</feature>
<keyword evidence="2" id="KW-0812">Transmembrane</keyword>
<proteinExistence type="predicted"/>
<feature type="region of interest" description="Disordered" evidence="1">
    <location>
        <begin position="1"/>
        <end position="38"/>
    </location>
</feature>
<sequence length="156" mass="16139">MVRGGPGAASRGIRGVGQRPRAGRGVGGPGADAEGDPQRGSAVAEFVMVSAVLMLLFMACLQIGFALHVRNTVQDASSTGARYGALRDRTPQDGAERTREILSASLPQRYAQDVRASVTSDGAQRVLQITVATPLPVLGPWGPAEGIEVSGHAILP</sequence>
<evidence type="ECO:0000259" key="3">
    <source>
        <dbReference type="Pfam" id="PF07811"/>
    </source>
</evidence>
<protein>
    <submittedName>
        <fullName evidence="4">Pilus assembly protein</fullName>
    </submittedName>
</protein>
<dbReference type="Proteomes" id="UP000594975">
    <property type="component" value="Chromosome"/>
</dbReference>
<reference evidence="4 5" key="1">
    <citation type="submission" date="2020-12" db="EMBL/GenBank/DDBJ databases">
        <title>FDA dAtabase for Regulatory Grade micrObial Sequences (FDA-ARGOS): Supporting development and validation of Infectious Disease Dx tests.</title>
        <authorList>
            <person name="Sproer C."/>
            <person name="Gronow S."/>
            <person name="Severitt S."/>
            <person name="Schroder I."/>
            <person name="Tallon L."/>
            <person name="Sadzewicz L."/>
            <person name="Zhao X."/>
            <person name="Boylan J."/>
            <person name="Ott S."/>
            <person name="Bowen H."/>
            <person name="Vavikolanu K."/>
            <person name="Mehta A."/>
            <person name="Aluvathingal J."/>
            <person name="Nadendla S."/>
            <person name="Lowell S."/>
            <person name="Myers T."/>
            <person name="Yan Y."/>
            <person name="Sichtig H."/>
        </authorList>
    </citation>
    <scope>NUCLEOTIDE SEQUENCE [LARGE SCALE GENOMIC DNA]</scope>
    <source>
        <strain evidence="4 5">FDAARGOS_864</strain>
    </source>
</reference>
<gene>
    <name evidence="4" type="ORF">I6G21_00275</name>
</gene>
<accession>A0A7T3F868</accession>
<dbReference type="Pfam" id="PF07811">
    <property type="entry name" value="TadE"/>
    <property type="match status" value="1"/>
</dbReference>
<dbReference type="EMBL" id="CP065738">
    <property type="protein sequence ID" value="QPT53698.1"/>
    <property type="molecule type" value="Genomic_DNA"/>
</dbReference>